<proteinExistence type="predicted"/>
<keyword evidence="2 3" id="KW-0040">ANK repeat</keyword>
<name>A0A4P6XI20_9ASCO</name>
<dbReference type="PROSITE" id="PS50088">
    <property type="entry name" value="ANK_REPEAT"/>
    <property type="match status" value="1"/>
</dbReference>
<dbReference type="InterPro" id="IPR002110">
    <property type="entry name" value="Ankyrin_rpt"/>
</dbReference>
<organism evidence="5 6">
    <name type="scientific">Metschnikowia aff. pulcherrima</name>
    <dbReference type="NCBI Taxonomy" id="2163413"/>
    <lineage>
        <taxon>Eukaryota</taxon>
        <taxon>Fungi</taxon>
        <taxon>Dikarya</taxon>
        <taxon>Ascomycota</taxon>
        <taxon>Saccharomycotina</taxon>
        <taxon>Pichiomycetes</taxon>
        <taxon>Metschnikowiaceae</taxon>
        <taxon>Metschnikowia</taxon>
    </lineage>
</organism>
<dbReference type="PANTHER" id="PTHR24171">
    <property type="entry name" value="ANKYRIN REPEAT DOMAIN-CONTAINING PROTEIN 39-RELATED"/>
    <property type="match status" value="1"/>
</dbReference>
<evidence type="ECO:0000256" key="2">
    <source>
        <dbReference type="ARBA" id="ARBA00023043"/>
    </source>
</evidence>
<reference evidence="6" key="1">
    <citation type="submission" date="2019-03" db="EMBL/GenBank/DDBJ databases">
        <title>Snf2 controls pulcherriminic acid biosynthesis and connects pigmentation and antifungal activity of the yeast Metschnikowia pulcherrima.</title>
        <authorList>
            <person name="Gore-Lloyd D."/>
            <person name="Sumann I."/>
            <person name="Brachmann A.O."/>
            <person name="Schneeberger K."/>
            <person name="Ortiz-Merino R.A."/>
            <person name="Moreno-Beltran M."/>
            <person name="Schlaefli M."/>
            <person name="Kirner P."/>
            <person name="Santos Kron A."/>
            <person name="Wolfe K.H."/>
            <person name="Piel J."/>
            <person name="Ahrens C.H."/>
            <person name="Henk D."/>
            <person name="Freimoser F.M."/>
        </authorList>
    </citation>
    <scope>NUCLEOTIDE SEQUENCE [LARGE SCALE GENOMIC DNA]</scope>
    <source>
        <strain evidence="6">APC 1.2</strain>
    </source>
</reference>
<dbReference type="PANTHER" id="PTHR24171:SF11">
    <property type="entry name" value="26S PROTEASOME NON-ATPASE REGULATORY SUBUNIT 10"/>
    <property type="match status" value="1"/>
</dbReference>
<dbReference type="Gene3D" id="1.25.40.20">
    <property type="entry name" value="Ankyrin repeat-containing domain"/>
    <property type="match status" value="1"/>
</dbReference>
<feature type="repeat" description="ANK" evidence="3">
    <location>
        <begin position="34"/>
        <end position="66"/>
    </location>
</feature>
<protein>
    <submittedName>
        <fullName evidence="5">Uncharacterized protein</fullName>
    </submittedName>
</protein>
<gene>
    <name evidence="5" type="ORF">METSCH_B01130</name>
</gene>
<dbReference type="SUPFAM" id="SSF48403">
    <property type="entry name" value="Ankyrin repeat"/>
    <property type="match status" value="1"/>
</dbReference>
<dbReference type="Pfam" id="PF12796">
    <property type="entry name" value="Ank_2"/>
    <property type="match status" value="1"/>
</dbReference>
<accession>A0A4P6XI20</accession>
<dbReference type="AlphaFoldDB" id="A0A4P6XI20"/>
<evidence type="ECO:0000313" key="6">
    <source>
        <dbReference type="Proteomes" id="UP000292447"/>
    </source>
</evidence>
<dbReference type="InterPro" id="IPR036770">
    <property type="entry name" value="Ankyrin_rpt-contain_sf"/>
</dbReference>
<dbReference type="GO" id="GO:0004842">
    <property type="term" value="F:ubiquitin-protein transferase activity"/>
    <property type="evidence" value="ECO:0007669"/>
    <property type="project" value="TreeGrafter"/>
</dbReference>
<dbReference type="Proteomes" id="UP000292447">
    <property type="component" value="Chromosome II"/>
</dbReference>
<dbReference type="SMART" id="SM00248">
    <property type="entry name" value="ANK"/>
    <property type="match status" value="2"/>
</dbReference>
<dbReference type="STRING" id="2163413.A0A4P6XI20"/>
<evidence type="ECO:0000256" key="3">
    <source>
        <dbReference type="PROSITE-ProRule" id="PRU00023"/>
    </source>
</evidence>
<dbReference type="EMBL" id="CP034457">
    <property type="protein sequence ID" value="QBM86922.1"/>
    <property type="molecule type" value="Genomic_DNA"/>
</dbReference>
<feature type="region of interest" description="Disordered" evidence="4">
    <location>
        <begin position="190"/>
        <end position="211"/>
    </location>
</feature>
<evidence type="ECO:0000256" key="4">
    <source>
        <dbReference type="SAM" id="MobiDB-lite"/>
    </source>
</evidence>
<keyword evidence="6" id="KW-1185">Reference proteome</keyword>
<sequence length="211" mass="23174">MVSNIWVAAADNQVEIVEKYLTSNEFSANAKDPNGYTPIHAAASYGHLDLLKMLVSNGGDINIQDNEGDTPLHHAEDVVTAKFIVEELKADFKITNEEGQTAADYIEEEGEYPELAQYLRSLSHDKPETTNGSALEGLPIPGSVEGHAIRYSMEEDVGDIDPESRRKLEEIANSENPEEALRELVTSAVRKGLSQYENNADEGGNKRSRGN</sequence>
<evidence type="ECO:0000313" key="5">
    <source>
        <dbReference type="EMBL" id="QBM86922.1"/>
    </source>
</evidence>
<keyword evidence="1" id="KW-0677">Repeat</keyword>
<evidence type="ECO:0000256" key="1">
    <source>
        <dbReference type="ARBA" id="ARBA00022737"/>
    </source>
</evidence>
<dbReference type="GO" id="GO:0085020">
    <property type="term" value="P:protein K6-linked ubiquitination"/>
    <property type="evidence" value="ECO:0007669"/>
    <property type="project" value="TreeGrafter"/>
</dbReference>
<dbReference type="PROSITE" id="PS50297">
    <property type="entry name" value="ANK_REP_REGION"/>
    <property type="match status" value="1"/>
</dbReference>